<proteinExistence type="predicted"/>
<reference evidence="1 2" key="1">
    <citation type="submission" date="2023-07" db="EMBL/GenBank/DDBJ databases">
        <title>Genomic Encyclopedia of Type Strains, Phase IV (KMG-IV): sequencing the most valuable type-strain genomes for metagenomic binning, comparative biology and taxonomic classification.</title>
        <authorList>
            <person name="Goeker M."/>
        </authorList>
    </citation>
    <scope>NUCLEOTIDE SEQUENCE [LARGE SCALE GENOMIC DNA]</scope>
    <source>
        <strain evidence="1 2">DSM 27848</strain>
    </source>
</reference>
<comment type="caution">
    <text evidence="1">The sequence shown here is derived from an EMBL/GenBank/DDBJ whole genome shotgun (WGS) entry which is preliminary data.</text>
</comment>
<accession>A0ABU0D8I0</accession>
<protein>
    <submittedName>
        <fullName evidence="1">Uncharacterized protein</fullName>
    </submittedName>
</protein>
<evidence type="ECO:0000313" key="2">
    <source>
        <dbReference type="Proteomes" id="UP001232343"/>
    </source>
</evidence>
<organism evidence="1 2">
    <name type="scientific">Lederbergia wuyishanensis</name>
    <dbReference type="NCBI Taxonomy" id="1347903"/>
    <lineage>
        <taxon>Bacteria</taxon>
        <taxon>Bacillati</taxon>
        <taxon>Bacillota</taxon>
        <taxon>Bacilli</taxon>
        <taxon>Bacillales</taxon>
        <taxon>Bacillaceae</taxon>
        <taxon>Lederbergia</taxon>
    </lineage>
</organism>
<sequence length="31" mass="3733">MEKAIANKDVVIIPKKKSIFFRLMNQWELQL</sequence>
<keyword evidence="2" id="KW-1185">Reference proteome</keyword>
<feature type="non-terminal residue" evidence="1">
    <location>
        <position position="31"/>
    </location>
</feature>
<name>A0ABU0D8I0_9BACI</name>
<dbReference type="Proteomes" id="UP001232343">
    <property type="component" value="Unassembled WGS sequence"/>
</dbReference>
<dbReference type="EMBL" id="JAUSUO010000011">
    <property type="protein sequence ID" value="MDQ0344705.1"/>
    <property type="molecule type" value="Genomic_DNA"/>
</dbReference>
<evidence type="ECO:0000313" key="1">
    <source>
        <dbReference type="EMBL" id="MDQ0344705.1"/>
    </source>
</evidence>
<gene>
    <name evidence="1" type="ORF">J2S14_003549</name>
</gene>